<dbReference type="Proteomes" id="UP000182771">
    <property type="component" value="Unassembled WGS sequence"/>
</dbReference>
<proteinExistence type="predicted"/>
<dbReference type="GeneID" id="85016968"/>
<dbReference type="AlphaFoldDB" id="A0A1H2V7W6"/>
<protein>
    <submittedName>
        <fullName evidence="1">Uncharacterized protein</fullName>
    </submittedName>
</protein>
<dbReference type="OrthoDB" id="1149272at2"/>
<comment type="caution">
    <text evidence="1">The sequence shown here is derived from an EMBL/GenBank/DDBJ whole genome shotgun (WGS) entry which is preliminary data.</text>
</comment>
<evidence type="ECO:0000313" key="2">
    <source>
        <dbReference type="Proteomes" id="UP000182771"/>
    </source>
</evidence>
<keyword evidence="2" id="KW-1185">Reference proteome</keyword>
<evidence type="ECO:0000313" key="1">
    <source>
        <dbReference type="EMBL" id="SDW64411.1"/>
    </source>
</evidence>
<dbReference type="RefSeq" id="WP_016420458.1">
    <property type="nucleotide sequence ID" value="NZ_CAJPRD010000026.1"/>
</dbReference>
<gene>
    <name evidence="1" type="ORF">SAMN05444420_10398</name>
</gene>
<dbReference type="EMBL" id="FNND01000003">
    <property type="protein sequence ID" value="SDW64411.1"/>
    <property type="molecule type" value="Genomic_DNA"/>
</dbReference>
<name>A0A1H2V7W6_9FLAO</name>
<reference evidence="1 2" key="1">
    <citation type="submission" date="2016-10" db="EMBL/GenBank/DDBJ databases">
        <authorList>
            <person name="Varghese N."/>
            <person name="Submissions S."/>
        </authorList>
    </citation>
    <scope>NUCLEOTIDE SEQUENCE [LARGE SCALE GENOMIC DNA]</scope>
    <source>
        <strain evidence="1 2">DSM 11449</strain>
    </source>
</reference>
<accession>A0A1H2V7W6</accession>
<sequence length="77" mass="8888">MERKYTSLTEIENDLRALKLKKDIDLMCLRSDYQSLLRHLSIGGLFADAISQLRASIVEKQRSLISLVAGFLLRKFF</sequence>
<organism evidence="1 2">
    <name type="scientific">Capnocytophaga granulosa</name>
    <dbReference type="NCBI Taxonomy" id="45242"/>
    <lineage>
        <taxon>Bacteria</taxon>
        <taxon>Pseudomonadati</taxon>
        <taxon>Bacteroidota</taxon>
        <taxon>Flavobacteriia</taxon>
        <taxon>Flavobacteriales</taxon>
        <taxon>Flavobacteriaceae</taxon>
        <taxon>Capnocytophaga</taxon>
    </lineage>
</organism>